<proteinExistence type="predicted"/>
<organism evidence="2">
    <name type="scientific">Cacopsylla melanoneura</name>
    <dbReference type="NCBI Taxonomy" id="428564"/>
    <lineage>
        <taxon>Eukaryota</taxon>
        <taxon>Metazoa</taxon>
        <taxon>Ecdysozoa</taxon>
        <taxon>Arthropoda</taxon>
        <taxon>Hexapoda</taxon>
        <taxon>Insecta</taxon>
        <taxon>Pterygota</taxon>
        <taxon>Neoptera</taxon>
        <taxon>Paraneoptera</taxon>
        <taxon>Hemiptera</taxon>
        <taxon>Sternorrhyncha</taxon>
        <taxon>Psylloidea</taxon>
        <taxon>Psyllidae</taxon>
        <taxon>Psyllinae</taxon>
        <taxon>Cacopsylla</taxon>
    </lineage>
</organism>
<accession>A0A8D8SQN2</accession>
<protein>
    <submittedName>
        <fullName evidence="2">Uncharacterized protein</fullName>
    </submittedName>
</protein>
<feature type="transmembrane region" description="Helical" evidence="1">
    <location>
        <begin position="86"/>
        <end position="109"/>
    </location>
</feature>
<keyword evidence="1" id="KW-0812">Transmembrane</keyword>
<keyword evidence="1" id="KW-1133">Transmembrane helix</keyword>
<evidence type="ECO:0000256" key="1">
    <source>
        <dbReference type="SAM" id="Phobius"/>
    </source>
</evidence>
<evidence type="ECO:0000313" key="2">
    <source>
        <dbReference type="EMBL" id="CAG6670647.1"/>
    </source>
</evidence>
<feature type="transmembrane region" description="Helical" evidence="1">
    <location>
        <begin position="41"/>
        <end position="59"/>
    </location>
</feature>
<dbReference type="EMBL" id="HBUF01223856">
    <property type="protein sequence ID" value="CAG6670647.1"/>
    <property type="molecule type" value="Transcribed_RNA"/>
</dbReference>
<reference evidence="2" key="1">
    <citation type="submission" date="2021-05" db="EMBL/GenBank/DDBJ databases">
        <authorList>
            <person name="Alioto T."/>
            <person name="Alioto T."/>
            <person name="Gomez Garrido J."/>
        </authorList>
    </citation>
    <scope>NUCLEOTIDE SEQUENCE</scope>
</reference>
<sequence>MSTDTRHQFQNLSKCVRRPFLVSELFWNSFKAVGTVKKKPHFIKIILLYFFVCLLFKFFKRLIPKSGSLRNLSRAYELAKNIKYKLVYIVLKYAPNCLNYQILIIIYFFL</sequence>
<keyword evidence="1" id="KW-0472">Membrane</keyword>
<dbReference type="AlphaFoldDB" id="A0A8D8SQN2"/>
<name>A0A8D8SQN2_9HEMI</name>